<evidence type="ECO:0000313" key="1">
    <source>
        <dbReference type="EMBL" id="MCB8874754.1"/>
    </source>
</evidence>
<protein>
    <submittedName>
        <fullName evidence="1">Uncharacterized protein</fullName>
    </submittedName>
</protein>
<evidence type="ECO:0000313" key="2">
    <source>
        <dbReference type="Proteomes" id="UP000708298"/>
    </source>
</evidence>
<reference evidence="1" key="1">
    <citation type="journal article" date="2021" name="Microorganisms">
        <title>Acidisoma silvae sp. nov. and Acidisomacellulosilytica sp. nov., Two Acidophilic Bacteria Isolated from Decaying Wood, Hydrolyzing Cellulose and Producing Poly-3-hydroxybutyrate.</title>
        <authorList>
            <person name="Mieszkin S."/>
            <person name="Pouder E."/>
            <person name="Uroz S."/>
            <person name="Simon-Colin C."/>
            <person name="Alain K."/>
        </authorList>
    </citation>
    <scope>NUCLEOTIDE SEQUENCE</scope>
    <source>
        <strain evidence="1">HW T2.11</strain>
    </source>
</reference>
<proteinExistence type="predicted"/>
<organism evidence="1 2">
    <name type="scientific">Acidisoma silvae</name>
    <dbReference type="NCBI Taxonomy" id="2802396"/>
    <lineage>
        <taxon>Bacteria</taxon>
        <taxon>Pseudomonadati</taxon>
        <taxon>Pseudomonadota</taxon>
        <taxon>Alphaproteobacteria</taxon>
        <taxon>Acetobacterales</taxon>
        <taxon>Acidocellaceae</taxon>
        <taxon>Acidisoma</taxon>
    </lineage>
</organism>
<sequence>MPPDVMPRAVTDHLRHPELRLLLADVAIGVDESLTEPFLLTTEPRILLGAPLLSPSAESLFHMRHAMELAWLSGIADPALAGLAAARCAALAVALETYGSAGATLPGWIAPLTGYAAPDLTTARRLWAKLSIYQQAGPGQDLSPASHAKLIDAWSILGPSEWLMEQGGDARLGVDPFTGLNGYGCSHRPRPWAVTFASSTASSVSERGYLGAEAARRRMITASFGGSAAAAVFTEADRVRAALAYHFDLVTGTGIVLAPSGTDAELISLALASAGADRPITNILLAPEETGSGVPLAARGQHFAADTALGVAVTKATLIDGFRPDTVLVSVAVRGADGAVRSASAIEADCVAAVESAIAAGQRPILHLLNVSKTGLRAPRIDSVMALWQRFAGAMDVIVDACQTRLHPGTIRDYLARGWMVLITGSKFFTGPPFSGALLAPAEVTARLARNPLPSGLSLYCGRAEWPRAQAGLDCLDSGPSALGGNYGLILRWQAALAEMQAFAEVPGDRRRATLHRFVGHVERCIAATDGLTAVNDNPPGDNPADWDLTETIRCFALTLPAGEAVKTGADEARFLDLVAARKVYFWLNADLTEALADRVPEAEHETLRRRCHIGQPVAVTVDGEAAAALRVSAGARLISGEPSLAQLAPDERLERELADVSLLFRKIALILRHFDRLSATNPRPSYD</sequence>
<dbReference type="AlphaFoldDB" id="A0A964DYA1"/>
<gene>
    <name evidence="1" type="ORF">ASILVAE211_06130</name>
</gene>
<accession>A0A964DYA1</accession>
<reference evidence="1" key="2">
    <citation type="submission" date="2021-01" db="EMBL/GenBank/DDBJ databases">
        <authorList>
            <person name="Mieszkin S."/>
            <person name="Pouder E."/>
            <person name="Alain K."/>
        </authorList>
    </citation>
    <scope>NUCLEOTIDE SEQUENCE</scope>
    <source>
        <strain evidence="1">HW T2.11</strain>
    </source>
</reference>
<dbReference type="Proteomes" id="UP000708298">
    <property type="component" value="Unassembled WGS sequence"/>
</dbReference>
<comment type="caution">
    <text evidence="1">The sequence shown here is derived from an EMBL/GenBank/DDBJ whole genome shotgun (WGS) entry which is preliminary data.</text>
</comment>
<name>A0A964DYA1_9PROT</name>
<dbReference type="InterPro" id="IPR015424">
    <property type="entry name" value="PyrdxlP-dep_Trfase"/>
</dbReference>
<keyword evidence="2" id="KW-1185">Reference proteome</keyword>
<dbReference type="RefSeq" id="WP_227320417.1">
    <property type="nucleotide sequence ID" value="NZ_JAESVB010000002.1"/>
</dbReference>
<dbReference type="EMBL" id="JAESVB010000002">
    <property type="protein sequence ID" value="MCB8874754.1"/>
    <property type="molecule type" value="Genomic_DNA"/>
</dbReference>
<dbReference type="SUPFAM" id="SSF53383">
    <property type="entry name" value="PLP-dependent transferases"/>
    <property type="match status" value="1"/>
</dbReference>